<evidence type="ECO:0000256" key="1">
    <source>
        <dbReference type="SAM" id="MobiDB-lite"/>
    </source>
</evidence>
<name>A0A7S3RT77_9SPIT</name>
<accession>A0A7S3RT77</accession>
<dbReference type="EMBL" id="HBIQ01019876">
    <property type="protein sequence ID" value="CAE0533059.1"/>
    <property type="molecule type" value="Transcribed_RNA"/>
</dbReference>
<gene>
    <name evidence="2" type="ORF">SACU0126_LOCUS6617</name>
</gene>
<feature type="region of interest" description="Disordered" evidence="1">
    <location>
        <begin position="1"/>
        <end position="26"/>
    </location>
</feature>
<reference evidence="2" key="1">
    <citation type="submission" date="2021-01" db="EMBL/GenBank/DDBJ databases">
        <authorList>
            <person name="Corre E."/>
            <person name="Pelletier E."/>
            <person name="Niang G."/>
            <person name="Scheremetjew M."/>
            <person name="Finn R."/>
            <person name="Kale V."/>
            <person name="Holt S."/>
            <person name="Cochrane G."/>
            <person name="Meng A."/>
            <person name="Brown T."/>
            <person name="Cohen L."/>
        </authorList>
    </citation>
    <scope>NUCLEOTIDE SEQUENCE</scope>
    <source>
        <strain evidence="2">SPMC142</strain>
    </source>
</reference>
<protein>
    <submittedName>
        <fullName evidence="2">Uncharacterized protein</fullName>
    </submittedName>
</protein>
<sequence length="115" mass="12933">MHSKRASKPLNNGDDSGEDENFEEPNKTFPKFLMGLPGITATDSLGYKIEALRVYLENQLGDIPFIAAYKHLINLSNDDEQTNDELEGILGAKKMKFVTLIHHLIVCEDSYYGNN</sequence>
<proteinExistence type="predicted"/>
<organism evidence="2">
    <name type="scientific">Strombidinopsis acuminata</name>
    <dbReference type="NCBI Taxonomy" id="141414"/>
    <lineage>
        <taxon>Eukaryota</taxon>
        <taxon>Sar</taxon>
        <taxon>Alveolata</taxon>
        <taxon>Ciliophora</taxon>
        <taxon>Intramacronucleata</taxon>
        <taxon>Spirotrichea</taxon>
        <taxon>Choreotrichia</taxon>
        <taxon>Choreotrichida</taxon>
        <taxon>Strombidinopsidae</taxon>
        <taxon>Strombidinopsis</taxon>
    </lineage>
</organism>
<dbReference type="AlphaFoldDB" id="A0A7S3RT77"/>
<evidence type="ECO:0000313" key="2">
    <source>
        <dbReference type="EMBL" id="CAE0533059.1"/>
    </source>
</evidence>